<dbReference type="CDD" id="cd00158">
    <property type="entry name" value="RHOD"/>
    <property type="match status" value="1"/>
</dbReference>
<dbReference type="Proteomes" id="UP001317742">
    <property type="component" value="Chromosome"/>
</dbReference>
<name>A0ABM8AZG0_9BACT</name>
<dbReference type="InterPro" id="IPR052367">
    <property type="entry name" value="Thiosulfate_ST/Rhodanese-like"/>
</dbReference>
<evidence type="ECO:0000313" key="2">
    <source>
        <dbReference type="EMBL" id="BDQ36869.1"/>
    </source>
</evidence>
<organism evidence="2 3">
    <name type="scientific">Pseudodesulfovibrio nedwellii</name>
    <dbReference type="NCBI Taxonomy" id="2973072"/>
    <lineage>
        <taxon>Bacteria</taxon>
        <taxon>Pseudomonadati</taxon>
        <taxon>Thermodesulfobacteriota</taxon>
        <taxon>Desulfovibrionia</taxon>
        <taxon>Desulfovibrionales</taxon>
        <taxon>Desulfovibrionaceae</taxon>
    </lineage>
</organism>
<evidence type="ECO:0000259" key="1">
    <source>
        <dbReference type="PROSITE" id="PS50206"/>
    </source>
</evidence>
<dbReference type="PANTHER" id="PTHR45431">
    <property type="entry name" value="RHODANESE-LIKE DOMAIN-CONTAINING PROTEIN 15, CHLOROPLASTIC"/>
    <property type="match status" value="1"/>
</dbReference>
<keyword evidence="3" id="KW-1185">Reference proteome</keyword>
<protein>
    <submittedName>
        <fullName evidence="2">Rhodanese-like domain-containing protein</fullName>
    </submittedName>
</protein>
<dbReference type="SMART" id="SM00450">
    <property type="entry name" value="RHOD"/>
    <property type="match status" value="1"/>
</dbReference>
<dbReference type="InterPro" id="IPR036873">
    <property type="entry name" value="Rhodanese-like_dom_sf"/>
</dbReference>
<dbReference type="SUPFAM" id="SSF52821">
    <property type="entry name" value="Rhodanese/Cell cycle control phosphatase"/>
    <property type="match status" value="1"/>
</dbReference>
<dbReference type="EMBL" id="AP026709">
    <property type="protein sequence ID" value="BDQ36869.1"/>
    <property type="molecule type" value="Genomic_DNA"/>
</dbReference>
<sequence>MKIKIIVPSVILIAAALLFYVNMNPPLPEGYVDFDAKAAQVQLVQSSDVLILDVRTFVEFRDGHINNAVNIDFYRNDFERKLKALDRNAQYFVYCRTGNRSLSTLKLMHRLGFTKVWHLNKGVVDWKESGLPLSK</sequence>
<gene>
    <name evidence="2" type="ORF">SYK_12290</name>
</gene>
<accession>A0ABM8AZG0</accession>
<proteinExistence type="predicted"/>
<dbReference type="Gene3D" id="3.40.250.10">
    <property type="entry name" value="Rhodanese-like domain"/>
    <property type="match status" value="1"/>
</dbReference>
<feature type="domain" description="Rhodanese" evidence="1">
    <location>
        <begin position="45"/>
        <end position="135"/>
    </location>
</feature>
<reference evidence="2 3" key="1">
    <citation type="submission" date="2022-08" db="EMBL/GenBank/DDBJ databases">
        <title>Genome Sequence of the sulphate-reducing bacterium, Pseudodesulfovibrio sp. SYK.</title>
        <authorList>
            <person name="Kondo R."/>
            <person name="Kataoka T."/>
        </authorList>
    </citation>
    <scope>NUCLEOTIDE SEQUENCE [LARGE SCALE GENOMIC DNA]</scope>
    <source>
        <strain evidence="2 3">SYK</strain>
    </source>
</reference>
<dbReference type="PROSITE" id="PS50206">
    <property type="entry name" value="RHODANESE_3"/>
    <property type="match status" value="1"/>
</dbReference>
<dbReference type="InterPro" id="IPR001763">
    <property type="entry name" value="Rhodanese-like_dom"/>
</dbReference>
<dbReference type="Pfam" id="PF00581">
    <property type="entry name" value="Rhodanese"/>
    <property type="match status" value="1"/>
</dbReference>
<evidence type="ECO:0000313" key="3">
    <source>
        <dbReference type="Proteomes" id="UP001317742"/>
    </source>
</evidence>
<dbReference type="PANTHER" id="PTHR45431:SF3">
    <property type="entry name" value="RHODANESE-LIKE DOMAIN-CONTAINING PROTEIN 15, CHLOROPLASTIC"/>
    <property type="match status" value="1"/>
</dbReference>
<dbReference type="RefSeq" id="WP_281762743.1">
    <property type="nucleotide sequence ID" value="NZ_AP026709.1"/>
</dbReference>